<sequence>MSQLKLVISGGQDGVDLGALLAARYMNIPTGGYMPKEFQTERGRNPLRAQEFNLKESSGSYKRRDMENVDMADGVVAFLVDRPMTGRGTTSTVRYAERGDHVFDPLVKPEDGNFLEISGPTAKKPCLVMWMPEMPPCDKGNAREIRRKALRDYHKPIAEFIVKHRIEKLMVSGFCASTYEEADQIIQNLFVNVFYYVYALNRRSALKDEPEKVNTE</sequence>
<dbReference type="InterPro" id="IPR024755">
    <property type="entry name" value="cpYpsA"/>
</dbReference>
<accession>A0A8F8KSR8</accession>
<proteinExistence type="predicted"/>
<dbReference type="EMBL" id="MZ420154">
    <property type="protein sequence ID" value="QYA18420.1"/>
    <property type="molecule type" value="Genomic_DNA"/>
</dbReference>
<organism evidence="1">
    <name type="scientific">Clandestinovirus</name>
    <dbReference type="NCBI Taxonomy" id="2831644"/>
    <lineage>
        <taxon>Viruses</taxon>
    </lineage>
</organism>
<reference evidence="1" key="1">
    <citation type="submission" date="2021-06" db="EMBL/GenBank/DDBJ databases">
        <authorList>
            <person name="Rolland C."/>
        </authorList>
    </citation>
    <scope>NUCLEOTIDE SEQUENCE</scope>
    <source>
        <strain evidence="1">347.936635</strain>
    </source>
</reference>
<evidence type="ECO:0000313" key="1">
    <source>
        <dbReference type="EMBL" id="QYA18420.1"/>
    </source>
</evidence>
<protein>
    <submittedName>
        <fullName evidence="1">DNA processing protein A</fullName>
    </submittedName>
</protein>
<dbReference type="Pfam" id="PF12694">
    <property type="entry name" value="cpYpsA"/>
    <property type="match status" value="1"/>
</dbReference>
<name>A0A8F8KSR8_9VIRU</name>
<dbReference type="Gene3D" id="3.40.50.450">
    <property type="match status" value="1"/>
</dbReference>
<gene>
    <name evidence="1" type="ORF">KOM_12_150</name>
</gene>